<sequence>MLKNILTLPGAQALSTKEQKAINGGIPAGCHYETWPGTSLENCQENLGGKGFTYSNGICKAYFCRTIVPPPY</sequence>
<gene>
    <name evidence="1" type="ORF">E4635_10715</name>
</gene>
<dbReference type="AlphaFoldDB" id="A0A4Z0L586"/>
<evidence type="ECO:0000313" key="1">
    <source>
        <dbReference type="EMBL" id="TGD57651.1"/>
    </source>
</evidence>
<accession>A0A4Z0L586</accession>
<dbReference type="Proteomes" id="UP000297407">
    <property type="component" value="Unassembled WGS sequence"/>
</dbReference>
<organism evidence="1 2">
    <name type="scientific">Flavobacterium humi</name>
    <dbReference type="NCBI Taxonomy" id="2562683"/>
    <lineage>
        <taxon>Bacteria</taxon>
        <taxon>Pseudomonadati</taxon>
        <taxon>Bacteroidota</taxon>
        <taxon>Flavobacteriia</taxon>
        <taxon>Flavobacteriales</taxon>
        <taxon>Flavobacteriaceae</taxon>
        <taxon>Flavobacterium</taxon>
    </lineage>
</organism>
<dbReference type="EMBL" id="SRLH01000005">
    <property type="protein sequence ID" value="TGD57651.1"/>
    <property type="molecule type" value="Genomic_DNA"/>
</dbReference>
<evidence type="ECO:0000313" key="2">
    <source>
        <dbReference type="Proteomes" id="UP000297407"/>
    </source>
</evidence>
<protein>
    <recommendedName>
        <fullName evidence="3">Bacteriocin</fullName>
    </recommendedName>
</protein>
<dbReference type="OrthoDB" id="1374371at2"/>
<proteinExistence type="predicted"/>
<comment type="caution">
    <text evidence="1">The sequence shown here is derived from an EMBL/GenBank/DDBJ whole genome shotgun (WGS) entry which is preliminary data.</text>
</comment>
<keyword evidence="2" id="KW-1185">Reference proteome</keyword>
<dbReference type="RefSeq" id="WP_135526691.1">
    <property type="nucleotide sequence ID" value="NZ_SRLH01000005.1"/>
</dbReference>
<name>A0A4Z0L586_9FLAO</name>
<reference evidence="1 2" key="1">
    <citation type="submission" date="2019-04" db="EMBL/GenBank/DDBJ databases">
        <title>Flavobacterium sp. strain DS2-A Genome sequencing and assembly.</title>
        <authorList>
            <person name="Kim I."/>
        </authorList>
    </citation>
    <scope>NUCLEOTIDE SEQUENCE [LARGE SCALE GENOMIC DNA]</scope>
    <source>
        <strain evidence="1 2">DS2-A</strain>
    </source>
</reference>
<evidence type="ECO:0008006" key="3">
    <source>
        <dbReference type="Google" id="ProtNLM"/>
    </source>
</evidence>